<reference evidence="3" key="1">
    <citation type="journal article" date="2019" name="Int. J. Syst. Evol. Microbiol.">
        <title>The Global Catalogue of Microorganisms (GCM) 10K type strain sequencing project: providing services to taxonomists for standard genome sequencing and annotation.</title>
        <authorList>
            <consortium name="The Broad Institute Genomics Platform"/>
            <consortium name="The Broad Institute Genome Sequencing Center for Infectious Disease"/>
            <person name="Wu L."/>
            <person name="Ma J."/>
        </authorList>
    </citation>
    <scope>NUCLEOTIDE SEQUENCE [LARGE SCALE GENOMIC DNA]</scope>
    <source>
        <strain evidence="3">CCM 8749</strain>
    </source>
</reference>
<dbReference type="PROSITE" id="PS51704">
    <property type="entry name" value="GP_PDE"/>
    <property type="match status" value="1"/>
</dbReference>
<accession>A0ABW1IVZ0</accession>
<organism evidence="2 3">
    <name type="scientific">Marinicrinis lubricantis</name>
    <dbReference type="NCBI Taxonomy" id="2086470"/>
    <lineage>
        <taxon>Bacteria</taxon>
        <taxon>Bacillati</taxon>
        <taxon>Bacillota</taxon>
        <taxon>Bacilli</taxon>
        <taxon>Bacillales</taxon>
        <taxon>Paenibacillaceae</taxon>
    </lineage>
</organism>
<gene>
    <name evidence="2" type="ORF">ACFPXP_21380</name>
</gene>
<protein>
    <submittedName>
        <fullName evidence="2">Glycerophosphodiester phosphodiesterase</fullName>
    </submittedName>
</protein>
<dbReference type="RefSeq" id="WP_379896496.1">
    <property type="nucleotide sequence ID" value="NZ_CBCSCT010000005.1"/>
</dbReference>
<evidence type="ECO:0000313" key="2">
    <source>
        <dbReference type="EMBL" id="MFC5988964.1"/>
    </source>
</evidence>
<comment type="caution">
    <text evidence="2">The sequence shown here is derived from an EMBL/GenBank/DDBJ whole genome shotgun (WGS) entry which is preliminary data.</text>
</comment>
<dbReference type="Pfam" id="PF03009">
    <property type="entry name" value="GDPD"/>
    <property type="match status" value="1"/>
</dbReference>
<dbReference type="EMBL" id="JBHSQV010000186">
    <property type="protein sequence ID" value="MFC5988964.1"/>
    <property type="molecule type" value="Genomic_DNA"/>
</dbReference>
<dbReference type="Proteomes" id="UP001596250">
    <property type="component" value="Unassembled WGS sequence"/>
</dbReference>
<dbReference type="PANTHER" id="PTHR46211:SF14">
    <property type="entry name" value="GLYCEROPHOSPHODIESTER PHOSPHODIESTERASE"/>
    <property type="match status" value="1"/>
</dbReference>
<dbReference type="InterPro" id="IPR017946">
    <property type="entry name" value="PLC-like_Pdiesterase_TIM-brl"/>
</dbReference>
<keyword evidence="3" id="KW-1185">Reference proteome</keyword>
<dbReference type="Gene3D" id="3.20.20.190">
    <property type="entry name" value="Phosphatidylinositol (PI) phosphodiesterase"/>
    <property type="match status" value="1"/>
</dbReference>
<dbReference type="PANTHER" id="PTHR46211">
    <property type="entry name" value="GLYCEROPHOSPHORYL DIESTER PHOSPHODIESTERASE"/>
    <property type="match status" value="1"/>
</dbReference>
<dbReference type="SUPFAM" id="SSF51695">
    <property type="entry name" value="PLC-like phosphodiesterases"/>
    <property type="match status" value="1"/>
</dbReference>
<evidence type="ECO:0000259" key="1">
    <source>
        <dbReference type="PROSITE" id="PS51704"/>
    </source>
</evidence>
<evidence type="ECO:0000313" key="3">
    <source>
        <dbReference type="Proteomes" id="UP001596250"/>
    </source>
</evidence>
<proteinExistence type="predicted"/>
<dbReference type="CDD" id="cd08566">
    <property type="entry name" value="GDPD_AtGDE_like"/>
    <property type="match status" value="1"/>
</dbReference>
<name>A0ABW1IVZ0_9BACL</name>
<sequence length="274" mass="31508">MMYEQTRTIWWQAHRGGGAHEAPDNTMAANRYTWALGGIPEADLRTTKDGVIICLHDDTLARTTTAPSSIKDTSASDLTFDEIRPWDAGLKFDDRFRGETVPSLQDVFAEMSGRPERMMYLDLKQVDLVQLGKLIDQYGVNRQVIFTHHLQDNCRRMKQIASDVRSMLWIGGKAEQIKEKFELARRSSFDGLDQVQLHLNLLNDPQGDWRYTLEPEFLEYALQVTSSCGIELEVLPFSFDERSIHLLLQLGIQWFATDEPSLFVTYVRSWQKST</sequence>
<dbReference type="InterPro" id="IPR030395">
    <property type="entry name" value="GP_PDE_dom"/>
</dbReference>
<feature type="domain" description="GP-PDE" evidence="1">
    <location>
        <begin position="10"/>
        <end position="267"/>
    </location>
</feature>